<sequence length="751" mass="82230">MENLCKWVMICCEKFGGKSTLYQRTMATMAAILPWQLMMMRSTCLRPRYGSLHVDILSSFKCGQLSCLAVTRMSRHRYNMAHHHPRLIMRQAMSSFDGSNSTEAPSGDGAAAVPAADEEEVILPSDTEMIVDPSSIQGLADANGSAKKEEAYPSGDLVYKRKGGWESFVVKCRMLIAWPWQRVRNGSVLKLKLTGQVREQYQSRFMQGLSLPQICENLIKAAHDPRISGVILQVEPLSCGWAKIEEIRRHIEYYKESGKPLVGYMPVGGEKEYYLACACKELYAPPGAYISLLGLKVQAQFLGGVLEKVGVEPQVQRIGKYKSAGDQLSRKDMSEANREMLTALLDDIYANFLQKISSSTGKSAADVEALLDKGIYSMEKLKEGGWITDIKYADEIEEMLKKRIGAKEDKPLRTVDYRKYSRVKLWTLALSGGGDCIAVIRAAGGISRQQASGLAAAGEGIASDTFIEKIRLVRESKQFKAVVLRIDSPGGDALASDLMWREIKLLAEKKPVVASMADVAASGGYYMAMAAGVIVAESLTLTGSIGVVTVKFNLGELYQRVGFAKEIISRGKYAELDADQRAFRPEEEAWFAESAMNAYKSFRDKAALSRSMKIETMENVAQGRVWTGVSAVSQGLVDTIGGFSKAVAIAKQKAGIPDDKQVSLVELSRRQPSPLSLLQGGASFISLVNEFFQTEMGSQILDTLVRGVHASNDISALSSSGVQARIDPISIDGLGTELVEKIRNKETTTGS</sequence>
<comment type="similarity">
    <text evidence="2">Belongs to the peptidase S49 family.</text>
</comment>
<dbReference type="Pfam" id="PF01343">
    <property type="entry name" value="Peptidase_S49"/>
    <property type="match status" value="2"/>
</dbReference>
<dbReference type="InterPro" id="IPR004634">
    <property type="entry name" value="Pept_S49_pIV"/>
</dbReference>
<evidence type="ECO:0000259" key="7">
    <source>
        <dbReference type="Pfam" id="PF01343"/>
    </source>
</evidence>
<proteinExistence type="inferred from homology"/>
<dbReference type="CDD" id="cd07018">
    <property type="entry name" value="S49_SppA_67K_type"/>
    <property type="match status" value="1"/>
</dbReference>
<evidence type="ECO:0000313" key="8">
    <source>
        <dbReference type="EMBL" id="CAK9857096.1"/>
    </source>
</evidence>
<dbReference type="PANTHER" id="PTHR33209">
    <property type="entry name" value="PROTEASE 4"/>
    <property type="match status" value="1"/>
</dbReference>
<evidence type="ECO:0000313" key="9">
    <source>
        <dbReference type="Proteomes" id="UP001497522"/>
    </source>
</evidence>
<keyword evidence="3" id="KW-0645">Protease</keyword>
<dbReference type="CDD" id="cd07023">
    <property type="entry name" value="S49_Sppa_N_C"/>
    <property type="match status" value="1"/>
</dbReference>
<dbReference type="InterPro" id="IPR047272">
    <property type="entry name" value="S49_SppA_C"/>
</dbReference>
<dbReference type="InterPro" id="IPR002142">
    <property type="entry name" value="Peptidase_S49"/>
</dbReference>
<evidence type="ECO:0000256" key="5">
    <source>
        <dbReference type="ARBA" id="ARBA00022825"/>
    </source>
</evidence>
<feature type="domain" description="Peptidase S49" evidence="7">
    <location>
        <begin position="506"/>
        <end position="655"/>
    </location>
</feature>
<dbReference type="NCBIfam" id="TIGR00705">
    <property type="entry name" value="SppA_67K"/>
    <property type="match status" value="1"/>
</dbReference>
<accession>A0ABP1A247</accession>
<keyword evidence="4" id="KW-0378">Hydrolase</keyword>
<reference evidence="8 9" key="1">
    <citation type="submission" date="2024-03" db="EMBL/GenBank/DDBJ databases">
        <authorList>
            <consortium name="ELIXIR-Norway"/>
            <consortium name="Elixir Norway"/>
        </authorList>
    </citation>
    <scope>NUCLEOTIDE SEQUENCE [LARGE SCALE GENOMIC DNA]</scope>
</reference>
<keyword evidence="9" id="KW-1185">Reference proteome</keyword>
<dbReference type="InterPro" id="IPR047217">
    <property type="entry name" value="S49_SppA_67K_type_N"/>
</dbReference>
<organism evidence="8 9">
    <name type="scientific">Sphagnum jensenii</name>
    <dbReference type="NCBI Taxonomy" id="128206"/>
    <lineage>
        <taxon>Eukaryota</taxon>
        <taxon>Viridiplantae</taxon>
        <taxon>Streptophyta</taxon>
        <taxon>Embryophyta</taxon>
        <taxon>Bryophyta</taxon>
        <taxon>Sphagnophytina</taxon>
        <taxon>Sphagnopsida</taxon>
        <taxon>Sphagnales</taxon>
        <taxon>Sphagnaceae</taxon>
        <taxon>Sphagnum</taxon>
    </lineage>
</organism>
<feature type="domain" description="Peptidase S49" evidence="7">
    <location>
        <begin position="255"/>
        <end position="403"/>
    </location>
</feature>
<dbReference type="PANTHER" id="PTHR33209:SF1">
    <property type="entry name" value="PEPTIDASE S49 DOMAIN-CONTAINING PROTEIN"/>
    <property type="match status" value="1"/>
</dbReference>
<name>A0ABP1A247_9BRYO</name>
<comment type="subcellular location">
    <subcellularLocation>
        <location evidence="1">Membrane</location>
    </subcellularLocation>
</comment>
<gene>
    <name evidence="8" type="ORF">CSSPJE1EN2_LOCUS91</name>
</gene>
<keyword evidence="6" id="KW-0472">Membrane</keyword>
<evidence type="ECO:0000256" key="1">
    <source>
        <dbReference type="ARBA" id="ARBA00004370"/>
    </source>
</evidence>
<dbReference type="EMBL" id="OZ023702">
    <property type="protein sequence ID" value="CAK9857096.1"/>
    <property type="molecule type" value="Genomic_DNA"/>
</dbReference>
<dbReference type="SUPFAM" id="SSF52096">
    <property type="entry name" value="ClpP/crotonase"/>
    <property type="match status" value="2"/>
</dbReference>
<evidence type="ECO:0000256" key="4">
    <source>
        <dbReference type="ARBA" id="ARBA00022801"/>
    </source>
</evidence>
<dbReference type="InterPro" id="IPR029045">
    <property type="entry name" value="ClpP/crotonase-like_dom_sf"/>
</dbReference>
<evidence type="ECO:0000256" key="6">
    <source>
        <dbReference type="ARBA" id="ARBA00023136"/>
    </source>
</evidence>
<evidence type="ECO:0000256" key="3">
    <source>
        <dbReference type="ARBA" id="ARBA00022670"/>
    </source>
</evidence>
<dbReference type="Proteomes" id="UP001497522">
    <property type="component" value="Chromosome 1"/>
</dbReference>
<keyword evidence="5" id="KW-0720">Serine protease</keyword>
<protein>
    <recommendedName>
        <fullName evidence="7">Peptidase S49 domain-containing protein</fullName>
    </recommendedName>
</protein>
<dbReference type="NCBIfam" id="TIGR00706">
    <property type="entry name" value="SppA_dom"/>
    <property type="match status" value="1"/>
</dbReference>
<dbReference type="InterPro" id="IPR004635">
    <property type="entry name" value="Pept_S49_SppA"/>
</dbReference>
<evidence type="ECO:0000256" key="2">
    <source>
        <dbReference type="ARBA" id="ARBA00008683"/>
    </source>
</evidence>
<dbReference type="Gene3D" id="3.90.226.10">
    <property type="entry name" value="2-enoyl-CoA Hydratase, Chain A, domain 1"/>
    <property type="match status" value="4"/>
</dbReference>